<keyword evidence="4 7" id="KW-1133">Transmembrane helix</keyword>
<feature type="transmembrane region" description="Helical" evidence="7">
    <location>
        <begin position="557"/>
        <end position="581"/>
    </location>
</feature>
<evidence type="ECO:0000256" key="3">
    <source>
        <dbReference type="ARBA" id="ARBA00022692"/>
    </source>
</evidence>
<feature type="transmembrane region" description="Helical" evidence="7">
    <location>
        <begin position="384"/>
        <end position="407"/>
    </location>
</feature>
<feature type="transmembrane region" description="Helical" evidence="7">
    <location>
        <begin position="470"/>
        <end position="490"/>
    </location>
</feature>
<reference evidence="8" key="1">
    <citation type="journal article" date="2020" name="Cell">
        <title>Large-Scale Comparative Analyses of Tick Genomes Elucidate Their Genetic Diversity and Vector Capacities.</title>
        <authorList>
            <consortium name="Tick Genome and Microbiome Consortium (TIGMIC)"/>
            <person name="Jia N."/>
            <person name="Wang J."/>
            <person name="Shi W."/>
            <person name="Du L."/>
            <person name="Sun Y."/>
            <person name="Zhan W."/>
            <person name="Jiang J.F."/>
            <person name="Wang Q."/>
            <person name="Zhang B."/>
            <person name="Ji P."/>
            <person name="Bell-Sakyi L."/>
            <person name="Cui X.M."/>
            <person name="Yuan T.T."/>
            <person name="Jiang B.G."/>
            <person name="Yang W.F."/>
            <person name="Lam T.T."/>
            <person name="Chang Q.C."/>
            <person name="Ding S.J."/>
            <person name="Wang X.J."/>
            <person name="Zhu J.G."/>
            <person name="Ruan X.D."/>
            <person name="Zhao L."/>
            <person name="Wei J.T."/>
            <person name="Ye R.Z."/>
            <person name="Que T.C."/>
            <person name="Du C.H."/>
            <person name="Zhou Y.H."/>
            <person name="Cheng J.X."/>
            <person name="Dai P.F."/>
            <person name="Guo W.B."/>
            <person name="Han X.H."/>
            <person name="Huang E.J."/>
            <person name="Li L.F."/>
            <person name="Wei W."/>
            <person name="Gao Y.C."/>
            <person name="Liu J.Z."/>
            <person name="Shao H.Z."/>
            <person name="Wang X."/>
            <person name="Wang C.C."/>
            <person name="Yang T.C."/>
            <person name="Huo Q.B."/>
            <person name="Li W."/>
            <person name="Chen H.Y."/>
            <person name="Chen S.E."/>
            <person name="Zhou L.G."/>
            <person name="Ni X.B."/>
            <person name="Tian J.H."/>
            <person name="Sheng Y."/>
            <person name="Liu T."/>
            <person name="Pan Y.S."/>
            <person name="Xia L.Y."/>
            <person name="Li J."/>
            <person name="Zhao F."/>
            <person name="Cao W.C."/>
        </authorList>
    </citation>
    <scope>NUCLEOTIDE SEQUENCE</scope>
    <source>
        <strain evidence="8">Rmic-2018</strain>
    </source>
</reference>
<keyword evidence="2" id="KW-1003">Cell membrane</keyword>
<keyword evidence="9" id="KW-1185">Reference proteome</keyword>
<keyword evidence="5 7" id="KW-0472">Membrane</keyword>
<sequence length="674" mass="76649">MMAVVNPNGPKNLDPLLEGRTVRCNLVEQVSPGHFPGHRLQLCVQSHRELPVHAVGLYELASVYRRASDYENRTGMAPCECCSTWKIFWYDTRRFCVWVLYCIATAITDPSGPGEVTSALTQTLYWMQTFLWLVYDTMYSVALQQSGQALCHYLDHELQSLTLFTGAIGLNQGAYVARCIEEVRLNVFTVIELKRDINDVWVFSIFISAVFVLLVPCICVYEACYATYDPEQRSFVILYAVYTAYDFATLTHIQRLHDSINPDDMAIKGGDFFTLDMSALVSKYLQISTAASRSPSTCKNKPLSCSSLLARSFKLHGRLGQLCGCFFVRGIYSGVQEQPRRVRWRSWYTIYSCACVALLTYTWADTMASWTVEWSGHRERVDNGLHITLHSMLFFKVTINFVCMLWGSTKLVSIYQRAYAYEKRAGMTPCECCSTQRIFWADVRRCCVWIIYAILITWTEPQAPHEQKNALTQTVFWMATLFLTLFWLVYDTMYSVALKSSAQALCMYLEHELQALTFLTGNTATGSNRYANMARRVEEIRLNVFTVIQLKRAINDIWVWSLLSASVFTLVVPCICVYEACYAAYAPEQQYGVIAYTAYVAYELFTLAHASQSLINKIERLRDSIDPDDMAFEGGGFFTLNMSLLVSMAASVITYAVILQQTTQSLKKTLDADA</sequence>
<dbReference type="PANTHER" id="PTHR21421">
    <property type="entry name" value="GUSTATORY RECEPTOR"/>
    <property type="match status" value="1"/>
</dbReference>
<reference evidence="8" key="2">
    <citation type="submission" date="2021-09" db="EMBL/GenBank/DDBJ databases">
        <authorList>
            <person name="Jia N."/>
            <person name="Wang J."/>
            <person name="Shi W."/>
            <person name="Du L."/>
            <person name="Sun Y."/>
            <person name="Zhan W."/>
            <person name="Jiang J."/>
            <person name="Wang Q."/>
            <person name="Zhang B."/>
            <person name="Ji P."/>
            <person name="Sakyi L.B."/>
            <person name="Cui X."/>
            <person name="Yuan T."/>
            <person name="Jiang B."/>
            <person name="Yang W."/>
            <person name="Lam T.T.-Y."/>
            <person name="Chang Q."/>
            <person name="Ding S."/>
            <person name="Wang X."/>
            <person name="Zhu J."/>
            <person name="Ruan X."/>
            <person name="Zhao L."/>
            <person name="Wei J."/>
            <person name="Que T."/>
            <person name="Du C."/>
            <person name="Cheng J."/>
            <person name="Dai P."/>
            <person name="Han X."/>
            <person name="Huang E."/>
            <person name="Gao Y."/>
            <person name="Liu J."/>
            <person name="Shao H."/>
            <person name="Ye R."/>
            <person name="Li L."/>
            <person name="Wei W."/>
            <person name="Wang X."/>
            <person name="Wang C."/>
            <person name="Huo Q."/>
            <person name="Li W."/>
            <person name="Guo W."/>
            <person name="Chen H."/>
            <person name="Chen S."/>
            <person name="Zhou L."/>
            <person name="Zhou L."/>
            <person name="Ni X."/>
            <person name="Tian J."/>
            <person name="Zhou Y."/>
            <person name="Sheng Y."/>
            <person name="Liu T."/>
            <person name="Pan Y."/>
            <person name="Xia L."/>
            <person name="Li J."/>
            <person name="Zhao F."/>
            <person name="Cao W."/>
        </authorList>
    </citation>
    <scope>NUCLEOTIDE SEQUENCE</scope>
    <source>
        <strain evidence="8">Rmic-2018</strain>
        <tissue evidence="8">Larvae</tissue>
    </source>
</reference>
<dbReference type="EMBL" id="JABSTU010000005">
    <property type="protein sequence ID" value="KAH8030415.1"/>
    <property type="molecule type" value="Genomic_DNA"/>
</dbReference>
<protein>
    <recommendedName>
        <fullName evidence="10">Gustatory receptor</fullName>
    </recommendedName>
</protein>
<gene>
    <name evidence="8" type="ORF">HPB51_006847</name>
</gene>
<comment type="subcellular location">
    <subcellularLocation>
        <location evidence="1">Cell membrane</location>
        <topology evidence="1">Multi-pass membrane protein</topology>
    </subcellularLocation>
</comment>
<evidence type="ECO:0000313" key="9">
    <source>
        <dbReference type="Proteomes" id="UP000821866"/>
    </source>
</evidence>
<evidence type="ECO:0000313" key="8">
    <source>
        <dbReference type="EMBL" id="KAH8030415.1"/>
    </source>
</evidence>
<evidence type="ECO:0000256" key="7">
    <source>
        <dbReference type="SAM" id="Phobius"/>
    </source>
</evidence>
<dbReference type="VEuPathDB" id="VectorBase:LOC119163925"/>
<dbReference type="Proteomes" id="UP000821866">
    <property type="component" value="Chromosome 3"/>
</dbReference>
<accession>A0A9J6E7T0</accession>
<evidence type="ECO:0008006" key="10">
    <source>
        <dbReference type="Google" id="ProtNLM"/>
    </source>
</evidence>
<feature type="transmembrane region" description="Helical" evidence="7">
    <location>
        <begin position="635"/>
        <end position="658"/>
    </location>
</feature>
<evidence type="ECO:0000256" key="1">
    <source>
        <dbReference type="ARBA" id="ARBA00004651"/>
    </source>
</evidence>
<dbReference type="GO" id="GO:0050909">
    <property type="term" value="P:sensory perception of taste"/>
    <property type="evidence" value="ECO:0007669"/>
    <property type="project" value="InterPro"/>
</dbReference>
<comment type="caution">
    <text evidence="8">The sequence shown here is derived from an EMBL/GenBank/DDBJ whole genome shotgun (WGS) entry which is preliminary data.</text>
</comment>
<dbReference type="AlphaFoldDB" id="A0A9J6E7T0"/>
<proteinExistence type="predicted"/>
<evidence type="ECO:0000256" key="6">
    <source>
        <dbReference type="ARBA" id="ARBA00023170"/>
    </source>
</evidence>
<dbReference type="PANTHER" id="PTHR21421:SF29">
    <property type="entry name" value="GUSTATORY RECEPTOR 5A FOR TREHALOSE-RELATED"/>
    <property type="match status" value="1"/>
</dbReference>
<keyword evidence="6" id="KW-0675">Receptor</keyword>
<feature type="transmembrane region" description="Helical" evidence="7">
    <location>
        <begin position="346"/>
        <end position="364"/>
    </location>
</feature>
<feature type="transmembrane region" description="Helical" evidence="7">
    <location>
        <begin position="593"/>
        <end position="615"/>
    </location>
</feature>
<feature type="transmembrane region" description="Helical" evidence="7">
    <location>
        <begin position="200"/>
        <end position="224"/>
    </location>
</feature>
<name>A0A9J6E7T0_RHIMP</name>
<dbReference type="GO" id="GO:0051606">
    <property type="term" value="P:detection of stimulus"/>
    <property type="evidence" value="ECO:0007669"/>
    <property type="project" value="UniProtKB-ARBA"/>
</dbReference>
<dbReference type="GO" id="GO:0038023">
    <property type="term" value="F:signaling receptor activity"/>
    <property type="evidence" value="ECO:0007669"/>
    <property type="project" value="UniProtKB-ARBA"/>
</dbReference>
<evidence type="ECO:0000256" key="5">
    <source>
        <dbReference type="ARBA" id="ARBA00023136"/>
    </source>
</evidence>
<organism evidence="8 9">
    <name type="scientific">Rhipicephalus microplus</name>
    <name type="common">Cattle tick</name>
    <name type="synonym">Boophilus microplus</name>
    <dbReference type="NCBI Taxonomy" id="6941"/>
    <lineage>
        <taxon>Eukaryota</taxon>
        <taxon>Metazoa</taxon>
        <taxon>Ecdysozoa</taxon>
        <taxon>Arthropoda</taxon>
        <taxon>Chelicerata</taxon>
        <taxon>Arachnida</taxon>
        <taxon>Acari</taxon>
        <taxon>Parasitiformes</taxon>
        <taxon>Ixodida</taxon>
        <taxon>Ixodoidea</taxon>
        <taxon>Ixodidae</taxon>
        <taxon>Rhipicephalinae</taxon>
        <taxon>Rhipicephalus</taxon>
        <taxon>Boophilus</taxon>
    </lineage>
</organism>
<dbReference type="Pfam" id="PF08395">
    <property type="entry name" value="7tm_7"/>
    <property type="match status" value="1"/>
</dbReference>
<dbReference type="InterPro" id="IPR013604">
    <property type="entry name" value="7TM_chemorcpt"/>
</dbReference>
<keyword evidence="3 7" id="KW-0812">Transmembrane</keyword>
<evidence type="ECO:0000256" key="2">
    <source>
        <dbReference type="ARBA" id="ARBA00022475"/>
    </source>
</evidence>
<dbReference type="GO" id="GO:0005886">
    <property type="term" value="C:plasma membrane"/>
    <property type="evidence" value="ECO:0007669"/>
    <property type="project" value="UniProtKB-SubCell"/>
</dbReference>
<evidence type="ECO:0000256" key="4">
    <source>
        <dbReference type="ARBA" id="ARBA00022989"/>
    </source>
</evidence>